<evidence type="ECO:0000313" key="2">
    <source>
        <dbReference type="Proteomes" id="UP000807306"/>
    </source>
</evidence>
<dbReference type="EMBL" id="MU157831">
    <property type="protein sequence ID" value="KAF9532676.1"/>
    <property type="molecule type" value="Genomic_DNA"/>
</dbReference>
<sequence>MSLFLPLDYVAPELWELIGYHTISSEEAFLGPPATLCALLLSCRKLNHILSWKHNPALYAKIFARKFDIEAPKRRFSQEWLTTTRLTAELKKRFEALQRIKAKIFHPDDLWTAYLMFLEADGNNEAQLLSFANLRSYLVAFEIQQVTQYKLLTDTETDSLILWLMWFSNDRDYVRNLDSKTFINRRLLLHVLVAVGYRYPTLHAPDKHFSIPLESHEMLVPQPGSLCPPSVEIFHYNSQLRLASPILSSSAILNLCVQAEESHVEGTSRWRSHNDTPDGATLDDFQEFHFQNRIFTPLPYLSSKANDQDWNRLVSCHDVHAEINPPKRSVYRLGSLSGNWGGRIFNVDYGLYMNILAGKQSSSSACVMNNPLHWELKEHHCLFPDQPLALGLDEDGSFDTLHAFIPRDAQFNHTHDGLDVYNPKTGRTARYETYFPDDAVPYSKAALKKLQRRWISDATQGEIAEQTLESAPKWLRPNSWPLSTSDFDDDEYSDPASKVRDILITGKTSTRHARAWGDYSLYGRVRAWDGLVILFRFPTSPTQDGLGRHLFKGYIHDRNLVGRWRDTFTPKNMIGYEGGFVVAKTDSMHN</sequence>
<proteinExistence type="predicted"/>
<dbReference type="AlphaFoldDB" id="A0A9P6EMS0"/>
<accession>A0A9P6EMS0</accession>
<reference evidence="1" key="1">
    <citation type="submission" date="2020-11" db="EMBL/GenBank/DDBJ databases">
        <authorList>
            <consortium name="DOE Joint Genome Institute"/>
            <person name="Ahrendt S."/>
            <person name="Riley R."/>
            <person name="Andreopoulos W."/>
            <person name="Labutti K."/>
            <person name="Pangilinan J."/>
            <person name="Ruiz-Duenas F.J."/>
            <person name="Barrasa J.M."/>
            <person name="Sanchez-Garcia M."/>
            <person name="Camarero S."/>
            <person name="Miyauchi S."/>
            <person name="Serrano A."/>
            <person name="Linde D."/>
            <person name="Babiker R."/>
            <person name="Drula E."/>
            <person name="Ayuso-Fernandez I."/>
            <person name="Pacheco R."/>
            <person name="Padilla G."/>
            <person name="Ferreira P."/>
            <person name="Barriuso J."/>
            <person name="Kellner H."/>
            <person name="Castanera R."/>
            <person name="Alfaro M."/>
            <person name="Ramirez L."/>
            <person name="Pisabarro A.G."/>
            <person name="Kuo A."/>
            <person name="Tritt A."/>
            <person name="Lipzen A."/>
            <person name="He G."/>
            <person name="Yan M."/>
            <person name="Ng V."/>
            <person name="Cullen D."/>
            <person name="Martin F."/>
            <person name="Rosso M.-N."/>
            <person name="Henrissat B."/>
            <person name="Hibbett D."/>
            <person name="Martinez A.T."/>
            <person name="Grigoriev I.V."/>
        </authorList>
    </citation>
    <scope>NUCLEOTIDE SEQUENCE</scope>
    <source>
        <strain evidence="1">CBS 506.95</strain>
    </source>
</reference>
<gene>
    <name evidence="1" type="ORF">CPB83DRAFT_880763</name>
</gene>
<organism evidence="1 2">
    <name type="scientific">Crepidotus variabilis</name>
    <dbReference type="NCBI Taxonomy" id="179855"/>
    <lineage>
        <taxon>Eukaryota</taxon>
        <taxon>Fungi</taxon>
        <taxon>Dikarya</taxon>
        <taxon>Basidiomycota</taxon>
        <taxon>Agaricomycotina</taxon>
        <taxon>Agaricomycetes</taxon>
        <taxon>Agaricomycetidae</taxon>
        <taxon>Agaricales</taxon>
        <taxon>Agaricineae</taxon>
        <taxon>Crepidotaceae</taxon>
        <taxon>Crepidotus</taxon>
    </lineage>
</organism>
<dbReference type="OrthoDB" id="434783at2759"/>
<evidence type="ECO:0000313" key="1">
    <source>
        <dbReference type="EMBL" id="KAF9532676.1"/>
    </source>
</evidence>
<evidence type="ECO:0008006" key="3">
    <source>
        <dbReference type="Google" id="ProtNLM"/>
    </source>
</evidence>
<comment type="caution">
    <text evidence="1">The sequence shown here is derived from an EMBL/GenBank/DDBJ whole genome shotgun (WGS) entry which is preliminary data.</text>
</comment>
<keyword evidence="2" id="KW-1185">Reference proteome</keyword>
<dbReference type="Proteomes" id="UP000807306">
    <property type="component" value="Unassembled WGS sequence"/>
</dbReference>
<name>A0A9P6EMS0_9AGAR</name>
<protein>
    <recommendedName>
        <fullName evidence="3">F-box domain-containing protein</fullName>
    </recommendedName>
</protein>